<accession>A0A382B4R1</accession>
<feature type="non-terminal residue" evidence="5">
    <location>
        <position position="167"/>
    </location>
</feature>
<dbReference type="PRINTS" id="PR00315">
    <property type="entry name" value="ELONGATNFCT"/>
</dbReference>
<keyword evidence="2" id="KW-0648">Protein biosynthesis</keyword>
<gene>
    <name evidence="5" type="ORF">METZ01_LOCUS161107</name>
</gene>
<evidence type="ECO:0000259" key="4">
    <source>
        <dbReference type="PROSITE" id="PS51722"/>
    </source>
</evidence>
<dbReference type="GO" id="GO:0006412">
    <property type="term" value="P:translation"/>
    <property type="evidence" value="ECO:0007669"/>
    <property type="project" value="UniProtKB-KW"/>
</dbReference>
<name>A0A382B4R1_9ZZZZ</name>
<dbReference type="PANTHER" id="PTHR43261">
    <property type="entry name" value="TRANSLATION ELONGATION FACTOR G-RELATED"/>
    <property type="match status" value="1"/>
</dbReference>
<dbReference type="NCBIfam" id="TIGR00231">
    <property type="entry name" value="small_GTP"/>
    <property type="match status" value="1"/>
</dbReference>
<keyword evidence="1" id="KW-0547">Nucleotide-binding</keyword>
<evidence type="ECO:0000256" key="2">
    <source>
        <dbReference type="ARBA" id="ARBA00022917"/>
    </source>
</evidence>
<evidence type="ECO:0000313" key="5">
    <source>
        <dbReference type="EMBL" id="SVB08253.1"/>
    </source>
</evidence>
<sequence length="167" mass="18209">MKEYQPKNIRNIGVVSHSNAGKTSLIEAILFNGGSLDKMGSVDQGTSASDHADDEIERKITINCSICVAEWEDHKLNLIDSPGADDFYGDLESVLRVVDGVIVIVDATTGIEGGTEKVWEIIEKYNLPATVFINKMDKENANFADTLDSIKDTLEVPIATTQLPIGR</sequence>
<feature type="domain" description="Tr-type G" evidence="4">
    <location>
        <begin position="7"/>
        <end position="167"/>
    </location>
</feature>
<dbReference type="GO" id="GO:0003924">
    <property type="term" value="F:GTPase activity"/>
    <property type="evidence" value="ECO:0007669"/>
    <property type="project" value="InterPro"/>
</dbReference>
<dbReference type="PROSITE" id="PS51722">
    <property type="entry name" value="G_TR_2"/>
    <property type="match status" value="1"/>
</dbReference>
<dbReference type="InterPro" id="IPR000795">
    <property type="entry name" value="T_Tr_GTP-bd_dom"/>
</dbReference>
<keyword evidence="3" id="KW-0342">GTP-binding</keyword>
<protein>
    <recommendedName>
        <fullName evidence="4">Tr-type G domain-containing protein</fullName>
    </recommendedName>
</protein>
<dbReference type="SUPFAM" id="SSF52540">
    <property type="entry name" value="P-loop containing nucleoside triphosphate hydrolases"/>
    <property type="match status" value="1"/>
</dbReference>
<dbReference type="PANTHER" id="PTHR43261:SF1">
    <property type="entry name" value="RIBOSOME-RELEASING FACTOR 2, MITOCHONDRIAL"/>
    <property type="match status" value="1"/>
</dbReference>
<dbReference type="EMBL" id="UINC01028012">
    <property type="protein sequence ID" value="SVB08253.1"/>
    <property type="molecule type" value="Genomic_DNA"/>
</dbReference>
<dbReference type="InterPro" id="IPR027417">
    <property type="entry name" value="P-loop_NTPase"/>
</dbReference>
<dbReference type="Gene3D" id="3.40.50.300">
    <property type="entry name" value="P-loop containing nucleotide triphosphate hydrolases"/>
    <property type="match status" value="1"/>
</dbReference>
<reference evidence="5" key="1">
    <citation type="submission" date="2018-05" db="EMBL/GenBank/DDBJ databases">
        <authorList>
            <person name="Lanie J.A."/>
            <person name="Ng W.-L."/>
            <person name="Kazmierczak K.M."/>
            <person name="Andrzejewski T.M."/>
            <person name="Davidsen T.M."/>
            <person name="Wayne K.J."/>
            <person name="Tettelin H."/>
            <person name="Glass J.I."/>
            <person name="Rusch D."/>
            <person name="Podicherti R."/>
            <person name="Tsui H.-C.T."/>
            <person name="Winkler M.E."/>
        </authorList>
    </citation>
    <scope>NUCLEOTIDE SEQUENCE</scope>
</reference>
<dbReference type="InterPro" id="IPR005225">
    <property type="entry name" value="Small_GTP-bd"/>
</dbReference>
<proteinExistence type="predicted"/>
<evidence type="ECO:0000256" key="1">
    <source>
        <dbReference type="ARBA" id="ARBA00022741"/>
    </source>
</evidence>
<organism evidence="5">
    <name type="scientific">marine metagenome</name>
    <dbReference type="NCBI Taxonomy" id="408172"/>
    <lineage>
        <taxon>unclassified sequences</taxon>
        <taxon>metagenomes</taxon>
        <taxon>ecological metagenomes</taxon>
    </lineage>
</organism>
<dbReference type="AlphaFoldDB" id="A0A382B4R1"/>
<dbReference type="GO" id="GO:0032790">
    <property type="term" value="P:ribosome disassembly"/>
    <property type="evidence" value="ECO:0007669"/>
    <property type="project" value="TreeGrafter"/>
</dbReference>
<evidence type="ECO:0000256" key="3">
    <source>
        <dbReference type="ARBA" id="ARBA00023134"/>
    </source>
</evidence>
<dbReference type="GO" id="GO:0005525">
    <property type="term" value="F:GTP binding"/>
    <property type="evidence" value="ECO:0007669"/>
    <property type="project" value="UniProtKB-KW"/>
</dbReference>
<dbReference type="Pfam" id="PF00009">
    <property type="entry name" value="GTP_EFTU"/>
    <property type="match status" value="1"/>
</dbReference>